<evidence type="ECO:0008006" key="4">
    <source>
        <dbReference type="Google" id="ProtNLM"/>
    </source>
</evidence>
<protein>
    <recommendedName>
        <fullName evidence="4">DUF2953 family protein</fullName>
    </recommendedName>
</protein>
<evidence type="ECO:0000313" key="2">
    <source>
        <dbReference type="EMBL" id="PWW05603.1"/>
    </source>
</evidence>
<feature type="transmembrane region" description="Helical" evidence="1">
    <location>
        <begin position="6"/>
        <end position="31"/>
    </location>
</feature>
<dbReference type="Proteomes" id="UP000246635">
    <property type="component" value="Unassembled WGS sequence"/>
</dbReference>
<gene>
    <name evidence="2" type="ORF">DFQ01_104163</name>
</gene>
<organism evidence="2 3">
    <name type="scientific">Paenibacillus cellulosilyticus</name>
    <dbReference type="NCBI Taxonomy" id="375489"/>
    <lineage>
        <taxon>Bacteria</taxon>
        <taxon>Bacillati</taxon>
        <taxon>Bacillota</taxon>
        <taxon>Bacilli</taxon>
        <taxon>Bacillales</taxon>
        <taxon>Paenibacillaceae</taxon>
        <taxon>Paenibacillus</taxon>
    </lineage>
</organism>
<keyword evidence="1" id="KW-1133">Transmembrane helix</keyword>
<keyword evidence="1" id="KW-0812">Transmembrane</keyword>
<proteinExistence type="predicted"/>
<dbReference type="Pfam" id="PF11167">
    <property type="entry name" value="DUF2953"/>
    <property type="match status" value="1"/>
</dbReference>
<reference evidence="2 3" key="1">
    <citation type="submission" date="2018-05" db="EMBL/GenBank/DDBJ databases">
        <title>Genomic Encyclopedia of Type Strains, Phase III (KMG-III): the genomes of soil and plant-associated and newly described type strains.</title>
        <authorList>
            <person name="Whitman W."/>
        </authorList>
    </citation>
    <scope>NUCLEOTIDE SEQUENCE [LARGE SCALE GENOMIC DNA]</scope>
    <source>
        <strain evidence="2 3">CECT 5696</strain>
    </source>
</reference>
<keyword evidence="1" id="KW-0472">Membrane</keyword>
<evidence type="ECO:0000256" key="1">
    <source>
        <dbReference type="SAM" id="Phobius"/>
    </source>
</evidence>
<keyword evidence="3" id="KW-1185">Reference proteome</keyword>
<accession>A0A2V2YWJ8</accession>
<dbReference type="InterPro" id="IPR021338">
    <property type="entry name" value="DUF2953"/>
</dbReference>
<name>A0A2V2YWJ8_9BACL</name>
<evidence type="ECO:0000313" key="3">
    <source>
        <dbReference type="Proteomes" id="UP000246635"/>
    </source>
</evidence>
<sequence>MAAFSHGWIWWAAAGLFFLIGMLIWFSPIVLTAQMKKINLNDDLEIHIKALFGIVRLKWRMPVLEWTNRGIKVRTEKNNMQGHGEQEEEMDAARVLSLTNRLKMIVTQIEDTASLVKKVLANVKIEEWRWVTEVGTGDAMWTAMCTGMLWSVKTTAVGVASQFMQLMASPVLDVQPAYNRTCIVSEWKIAARMRLGQAGIAGLRLVNAMRKMKAGTTGLQRVLPKI</sequence>
<dbReference type="RefSeq" id="WP_174812646.1">
    <property type="nucleotide sequence ID" value="NZ_CP054612.1"/>
</dbReference>
<dbReference type="AlphaFoldDB" id="A0A2V2YWJ8"/>
<dbReference type="EMBL" id="QGTQ01000004">
    <property type="protein sequence ID" value="PWW05603.1"/>
    <property type="molecule type" value="Genomic_DNA"/>
</dbReference>
<comment type="caution">
    <text evidence="2">The sequence shown here is derived from an EMBL/GenBank/DDBJ whole genome shotgun (WGS) entry which is preliminary data.</text>
</comment>